<dbReference type="InterPro" id="IPR012677">
    <property type="entry name" value="Nucleotide-bd_a/b_plait_sf"/>
</dbReference>
<dbReference type="InterPro" id="IPR013087">
    <property type="entry name" value="Znf_C2H2_type"/>
</dbReference>
<feature type="region of interest" description="Disordered" evidence="7">
    <location>
        <begin position="284"/>
        <end position="509"/>
    </location>
</feature>
<feature type="domain" description="C2H2-type" evidence="8">
    <location>
        <begin position="808"/>
        <end position="836"/>
    </location>
</feature>
<evidence type="ECO:0000256" key="7">
    <source>
        <dbReference type="SAM" id="MobiDB-lite"/>
    </source>
</evidence>
<dbReference type="InterPro" id="IPR007042">
    <property type="entry name" value="SERRATE/Ars2_C"/>
</dbReference>
<dbReference type="Pfam" id="PF12066">
    <property type="entry name" value="SERRATE_Ars2_N"/>
    <property type="match status" value="1"/>
</dbReference>
<dbReference type="InterPro" id="IPR039727">
    <property type="entry name" value="SE/Ars2"/>
</dbReference>
<feature type="region of interest" description="Disordered" evidence="7">
    <location>
        <begin position="1"/>
        <end position="108"/>
    </location>
</feature>
<evidence type="ECO:0000256" key="1">
    <source>
        <dbReference type="ARBA" id="ARBA00004123"/>
    </source>
</evidence>
<accession>A0AAW0SDA7</accession>
<dbReference type="CDD" id="cd00590">
    <property type="entry name" value="RRM_SF"/>
    <property type="match status" value="1"/>
</dbReference>
<evidence type="ECO:0000256" key="3">
    <source>
        <dbReference type="ARBA" id="ARBA00017364"/>
    </source>
</evidence>
<dbReference type="GO" id="GO:0016604">
    <property type="term" value="C:nuclear body"/>
    <property type="evidence" value="ECO:0007669"/>
    <property type="project" value="TreeGrafter"/>
</dbReference>
<feature type="compositionally biased region" description="Acidic residues" evidence="7">
    <location>
        <begin position="438"/>
        <end position="447"/>
    </location>
</feature>
<evidence type="ECO:0000313" key="10">
    <source>
        <dbReference type="Proteomes" id="UP001487740"/>
    </source>
</evidence>
<dbReference type="SUPFAM" id="SSF54928">
    <property type="entry name" value="RNA-binding domain, RBD"/>
    <property type="match status" value="1"/>
</dbReference>
<comment type="subcellular location">
    <subcellularLocation>
        <location evidence="1">Nucleus</location>
    </subcellularLocation>
</comment>
<feature type="compositionally biased region" description="Acidic residues" evidence="7">
    <location>
        <begin position="402"/>
        <end position="411"/>
    </location>
</feature>
<feature type="compositionally biased region" description="Basic and acidic residues" evidence="7">
    <location>
        <begin position="448"/>
        <end position="463"/>
    </location>
</feature>
<dbReference type="AlphaFoldDB" id="A0AAW0SDA7"/>
<keyword evidence="4" id="KW-0539">Nucleus</keyword>
<dbReference type="GO" id="GO:0031053">
    <property type="term" value="P:primary miRNA processing"/>
    <property type="evidence" value="ECO:0007669"/>
    <property type="project" value="TreeGrafter"/>
</dbReference>
<evidence type="ECO:0000313" key="9">
    <source>
        <dbReference type="EMBL" id="KAK8373273.1"/>
    </source>
</evidence>
<dbReference type="PROSITE" id="PS00028">
    <property type="entry name" value="ZINC_FINGER_C2H2_1"/>
    <property type="match status" value="1"/>
</dbReference>
<proteinExistence type="inferred from homology"/>
<keyword evidence="6" id="KW-0479">Metal-binding</keyword>
<evidence type="ECO:0000256" key="4">
    <source>
        <dbReference type="ARBA" id="ARBA00023242"/>
    </source>
</evidence>
<feature type="compositionally biased region" description="Basic and acidic residues" evidence="7">
    <location>
        <begin position="8"/>
        <end position="42"/>
    </location>
</feature>
<dbReference type="PANTHER" id="PTHR13165">
    <property type="entry name" value="ARSENITE-RESISTANCE PROTEIN 2"/>
    <property type="match status" value="1"/>
</dbReference>
<feature type="compositionally biased region" description="Basic and acidic residues" evidence="7">
    <location>
        <begin position="425"/>
        <end position="437"/>
    </location>
</feature>
<evidence type="ECO:0000256" key="2">
    <source>
        <dbReference type="ARBA" id="ARBA00005407"/>
    </source>
</evidence>
<sequence length="962" mass="107963">MGDSDDEFERRRRDKFRGERSDYSGGGRDRREDGRRSGRDDWGDSVFPASNPPSAPSPRSRDGWGGRERGSSRREYGRDYGGGRTRDRYSPSRHDLSPPVKRVRQDWDDRRYGAYEGGGAAPPSYGAYAATYGQDYAHPTGHGAAAGRLDELGPTQPPMMNFKAFMEQCDDSITEEEALRKYSDYKLEFKRQQLNEFFINHKEEEWFKAKYHPEECVKRKEEQLANLKRRMSTFSELYHAGRLETISVDADQSDLLLKLLDSVVIKLEGGTDLDLQVLDQVVEEEPPKPPQPPPGALDGGGEAGEGGTSGDQEQKLFVLGEDSDEGGDNEGGGGEKDPDSPLKMDMSNEQKELQKKAKEYLKQKGSDAAGGVEDGGGGGEEHKRKRSDFSSSSSSSSSSSDSGEEGMEGDFSEPPPPGMEGGGLDGEKKEEEEGEEKKEEEEEEEQEENKKENGIEDAAKENGEPMEEDGGNKEGSEGGGGGGGEEEEKDKEEGGVKEGEEDEDVELRPRALHKTASIFLRNLAPTITKQEVEAMCRRYNGFLRAAIADPQPERRWFRRGWVTFKRHVNIKDICWNLNNIRLRDCELGAIVNRDLSRRIRTVNGITSHRSVVRADIKLAAKIIQNLDSRWGLWAEEPPAVLENPLLSLTSSSNPVLRNITDYLIEEASAEEEELLGANSGGGGGSEEKCEGEAIERDPSLIKVLDRLLLYLRIIHSVDYYNHSEYPNEDEMPNRCGIMHARGIPPSSKVTSQEVQDYCRAFENKIGSFLQPLTRLTDDEAKKLGLKEAEEEVEKFVQSNTQEVAKDKWQCPLCGKKFKGAEYVHKHILVKHAEKVKEVKKEVDYFNNYLRDPKRPQLPEYPGNKHGGRKEDRPDPYVATYPQHVPDNSRYTGYGGSYGRQYPAHTYGSYSGTYPKDYYGARGDPYARESYPRPRVTYRSRSGDTREVIGYHDLDAPDDTDIF</sequence>
<dbReference type="EMBL" id="JARAKH010001262">
    <property type="protein sequence ID" value="KAK8373273.1"/>
    <property type="molecule type" value="Genomic_DNA"/>
</dbReference>
<evidence type="ECO:0000259" key="8">
    <source>
        <dbReference type="PROSITE" id="PS50157"/>
    </source>
</evidence>
<evidence type="ECO:0000256" key="5">
    <source>
        <dbReference type="ARBA" id="ARBA00030701"/>
    </source>
</evidence>
<feature type="compositionally biased region" description="Gly residues" evidence="7">
    <location>
        <begin position="297"/>
        <end position="309"/>
    </location>
</feature>
<keyword evidence="10" id="KW-1185">Reference proteome</keyword>
<dbReference type="InterPro" id="IPR035979">
    <property type="entry name" value="RBD_domain_sf"/>
</dbReference>
<feature type="compositionally biased region" description="Basic and acidic residues" evidence="7">
    <location>
        <begin position="333"/>
        <end position="365"/>
    </location>
</feature>
<feature type="region of interest" description="Disordered" evidence="7">
    <location>
        <begin position="920"/>
        <end position="962"/>
    </location>
</feature>
<organism evidence="9 10">
    <name type="scientific">Scylla paramamosain</name>
    <name type="common">Mud crab</name>
    <dbReference type="NCBI Taxonomy" id="85552"/>
    <lineage>
        <taxon>Eukaryota</taxon>
        <taxon>Metazoa</taxon>
        <taxon>Ecdysozoa</taxon>
        <taxon>Arthropoda</taxon>
        <taxon>Crustacea</taxon>
        <taxon>Multicrustacea</taxon>
        <taxon>Malacostraca</taxon>
        <taxon>Eumalacostraca</taxon>
        <taxon>Eucarida</taxon>
        <taxon>Decapoda</taxon>
        <taxon>Pleocyemata</taxon>
        <taxon>Brachyura</taxon>
        <taxon>Eubrachyura</taxon>
        <taxon>Portunoidea</taxon>
        <taxon>Portunidae</taxon>
        <taxon>Portuninae</taxon>
        <taxon>Scylla</taxon>
    </lineage>
</organism>
<reference evidence="9 10" key="1">
    <citation type="submission" date="2023-03" db="EMBL/GenBank/DDBJ databases">
        <title>High-quality genome of Scylla paramamosain provides insights in environmental adaptation.</title>
        <authorList>
            <person name="Zhang L."/>
        </authorList>
    </citation>
    <scope>NUCLEOTIDE SEQUENCE [LARGE SCALE GENOMIC DNA]</scope>
    <source>
        <strain evidence="9">LZ_2023a</strain>
        <tissue evidence="9">Muscle</tissue>
    </source>
</reference>
<feature type="compositionally biased region" description="Low complexity" evidence="7">
    <location>
        <begin position="389"/>
        <end position="401"/>
    </location>
</feature>
<comment type="similarity">
    <text evidence="2">Belongs to the ARS2 family.</text>
</comment>
<evidence type="ECO:0000256" key="6">
    <source>
        <dbReference type="PROSITE-ProRule" id="PRU00042"/>
    </source>
</evidence>
<dbReference type="Proteomes" id="UP001487740">
    <property type="component" value="Unassembled WGS sequence"/>
</dbReference>
<feature type="compositionally biased region" description="Basic and acidic residues" evidence="7">
    <location>
        <begin position="59"/>
        <end position="78"/>
    </location>
</feature>
<dbReference type="PANTHER" id="PTHR13165:SF0">
    <property type="entry name" value="SERRATE RNA EFFECTOR MOLECULE HOMOLOG"/>
    <property type="match status" value="1"/>
</dbReference>
<dbReference type="GO" id="GO:0003676">
    <property type="term" value="F:nucleic acid binding"/>
    <property type="evidence" value="ECO:0007669"/>
    <property type="project" value="InterPro"/>
</dbReference>
<gene>
    <name evidence="9" type="ORF">O3P69_020337</name>
</gene>
<comment type="caution">
    <text evidence="9">The sequence shown here is derived from an EMBL/GenBank/DDBJ whole genome shotgun (WGS) entry which is preliminary data.</text>
</comment>
<protein>
    <recommendedName>
        <fullName evidence="3">Serrate RNA effector molecule homolog</fullName>
    </recommendedName>
    <alternativeName>
        <fullName evidence="5">Arsenite-resistance protein 2 homolog</fullName>
    </alternativeName>
</protein>
<dbReference type="InterPro" id="IPR021933">
    <property type="entry name" value="SERRATE/Ars2_N"/>
</dbReference>
<dbReference type="Pfam" id="PF04959">
    <property type="entry name" value="ARS2"/>
    <property type="match status" value="1"/>
</dbReference>
<keyword evidence="6" id="KW-0862">Zinc</keyword>
<dbReference type="GO" id="GO:0008270">
    <property type="term" value="F:zinc ion binding"/>
    <property type="evidence" value="ECO:0007669"/>
    <property type="project" value="UniProtKB-KW"/>
</dbReference>
<feature type="compositionally biased region" description="Basic and acidic residues" evidence="7">
    <location>
        <begin position="84"/>
        <end position="96"/>
    </location>
</feature>
<dbReference type="Gene3D" id="3.30.70.330">
    <property type="match status" value="1"/>
</dbReference>
<dbReference type="PROSITE" id="PS50157">
    <property type="entry name" value="ZINC_FINGER_C2H2_2"/>
    <property type="match status" value="1"/>
</dbReference>
<feature type="compositionally biased region" description="Basic and acidic residues" evidence="7">
    <location>
        <begin position="940"/>
        <end position="954"/>
    </location>
</feature>
<name>A0AAW0SDA7_SCYPA</name>
<keyword evidence="6" id="KW-0863">Zinc-finger</keyword>
<feature type="region of interest" description="Disordered" evidence="7">
    <location>
        <begin position="849"/>
        <end position="895"/>
    </location>
</feature>